<evidence type="ECO:0000256" key="1">
    <source>
        <dbReference type="ARBA" id="ARBA00022723"/>
    </source>
</evidence>
<dbReference type="InterPro" id="IPR001293">
    <property type="entry name" value="Znf_TRAF"/>
</dbReference>
<keyword evidence="1 4" id="KW-0479">Metal-binding</keyword>
<evidence type="ECO:0000256" key="4">
    <source>
        <dbReference type="PROSITE-ProRule" id="PRU00207"/>
    </source>
</evidence>
<dbReference type="Proteomes" id="UP000812440">
    <property type="component" value="Chromosome 9"/>
</dbReference>
<dbReference type="Gene3D" id="3.30.40.10">
    <property type="entry name" value="Zinc/RING finger domain, C3HC4 (zinc finger)"/>
    <property type="match status" value="1"/>
</dbReference>
<evidence type="ECO:0000259" key="5">
    <source>
        <dbReference type="PROSITE" id="PS50089"/>
    </source>
</evidence>
<dbReference type="PROSITE" id="PS50089">
    <property type="entry name" value="ZF_RING_2"/>
    <property type="match status" value="1"/>
</dbReference>
<feature type="non-terminal residue" evidence="7">
    <location>
        <position position="222"/>
    </location>
</feature>
<dbReference type="Pfam" id="PF02176">
    <property type="entry name" value="zf-TRAF"/>
    <property type="match status" value="1"/>
</dbReference>
<evidence type="ECO:0000256" key="2">
    <source>
        <dbReference type="ARBA" id="ARBA00022771"/>
    </source>
</evidence>
<reference evidence="7" key="1">
    <citation type="thesis" date="2020" institute="ProQuest LLC" country="789 East Eisenhower Parkway, Ann Arbor, MI, USA">
        <title>Comparative Genomics and Chromosome Evolution.</title>
        <authorList>
            <person name="Mudd A.B."/>
        </authorList>
    </citation>
    <scope>NUCLEOTIDE SEQUENCE</scope>
    <source>
        <strain evidence="7">Female2</strain>
        <tissue evidence="7">Blood</tissue>
    </source>
</reference>
<dbReference type="Pfam" id="PF13445">
    <property type="entry name" value="zf-RING_UBOX"/>
    <property type="match status" value="1"/>
</dbReference>
<dbReference type="InterPro" id="IPR001841">
    <property type="entry name" value="Znf_RING"/>
</dbReference>
<feature type="domain" description="TRAF-type" evidence="6">
    <location>
        <begin position="116"/>
        <end position="159"/>
    </location>
</feature>
<dbReference type="EMBL" id="JAACNH010000009">
    <property type="protein sequence ID" value="KAG8433324.1"/>
    <property type="molecule type" value="Genomic_DNA"/>
</dbReference>
<proteinExistence type="predicted"/>
<dbReference type="PANTHER" id="PTHR10131:SF94">
    <property type="entry name" value="TNF RECEPTOR-ASSOCIATED FACTOR 4"/>
    <property type="match status" value="1"/>
</dbReference>
<dbReference type="InterPro" id="IPR003613">
    <property type="entry name" value="Ubox_domain"/>
</dbReference>
<dbReference type="PANTHER" id="PTHR10131">
    <property type="entry name" value="TNF RECEPTOR ASSOCIATED FACTOR"/>
    <property type="match status" value="1"/>
</dbReference>
<feature type="domain" description="RING-type" evidence="5">
    <location>
        <begin position="34"/>
        <end position="72"/>
    </location>
</feature>
<dbReference type="AlphaFoldDB" id="A0A8T2IQJ6"/>
<dbReference type="SMART" id="SM00504">
    <property type="entry name" value="Ubox"/>
    <property type="match status" value="1"/>
</dbReference>
<protein>
    <recommendedName>
        <fullName evidence="9">Ring finger protein 151</fullName>
    </recommendedName>
</protein>
<dbReference type="OrthoDB" id="9049620at2759"/>
<evidence type="ECO:0008006" key="9">
    <source>
        <dbReference type="Google" id="ProtNLM"/>
    </source>
</evidence>
<organism evidence="7 8">
    <name type="scientific">Hymenochirus boettgeri</name>
    <name type="common">Congo dwarf clawed frog</name>
    <dbReference type="NCBI Taxonomy" id="247094"/>
    <lineage>
        <taxon>Eukaryota</taxon>
        <taxon>Metazoa</taxon>
        <taxon>Chordata</taxon>
        <taxon>Craniata</taxon>
        <taxon>Vertebrata</taxon>
        <taxon>Euteleostomi</taxon>
        <taxon>Amphibia</taxon>
        <taxon>Batrachia</taxon>
        <taxon>Anura</taxon>
        <taxon>Pipoidea</taxon>
        <taxon>Pipidae</taxon>
        <taxon>Pipinae</taxon>
        <taxon>Hymenochirus</taxon>
    </lineage>
</organism>
<comment type="caution">
    <text evidence="7">The sequence shown here is derived from an EMBL/GenBank/DDBJ whole genome shotgun (WGS) entry which is preliminary data.</text>
</comment>
<sequence>CRSIPSTLSSWFCYKVGGYDLEIFTKTPDHDLLCAICHGVMRCPVMISCGHIFCRNCVMQWLKRQRTCPCCRSEVRGKLYALMHKLKRKINRLDVKCPNEQNGCPAHFPLVKCEEHAEHCAYGVLTCSNEGCPARVLRKDMYEHSQACEHWRQFCRMGCGTLLNPRTREIHNCYQELKEHYTRQLLKLQQKARSMESISSQINRQIQLMSESLHPAGPSNDP</sequence>
<dbReference type="SMART" id="SM00184">
    <property type="entry name" value="RING"/>
    <property type="match status" value="1"/>
</dbReference>
<name>A0A8T2IQJ6_9PIPI</name>
<keyword evidence="2 4" id="KW-0863">Zinc-finger</keyword>
<dbReference type="GO" id="GO:0004842">
    <property type="term" value="F:ubiquitin-protein transferase activity"/>
    <property type="evidence" value="ECO:0007669"/>
    <property type="project" value="InterPro"/>
</dbReference>
<evidence type="ECO:0000256" key="3">
    <source>
        <dbReference type="ARBA" id="ARBA00022833"/>
    </source>
</evidence>
<dbReference type="InterPro" id="IPR017907">
    <property type="entry name" value="Znf_RING_CS"/>
</dbReference>
<dbReference type="GO" id="GO:0008270">
    <property type="term" value="F:zinc ion binding"/>
    <property type="evidence" value="ECO:0007669"/>
    <property type="project" value="UniProtKB-KW"/>
</dbReference>
<dbReference type="InterPro" id="IPR013083">
    <property type="entry name" value="Znf_RING/FYVE/PHD"/>
</dbReference>
<feature type="zinc finger region" description="TRAF-type" evidence="4">
    <location>
        <begin position="116"/>
        <end position="159"/>
    </location>
</feature>
<accession>A0A8T2IQJ6</accession>
<feature type="non-terminal residue" evidence="7">
    <location>
        <position position="1"/>
    </location>
</feature>
<dbReference type="SUPFAM" id="SSF57850">
    <property type="entry name" value="RING/U-box"/>
    <property type="match status" value="1"/>
</dbReference>
<evidence type="ECO:0000259" key="6">
    <source>
        <dbReference type="PROSITE" id="PS50145"/>
    </source>
</evidence>
<evidence type="ECO:0000313" key="8">
    <source>
        <dbReference type="Proteomes" id="UP000812440"/>
    </source>
</evidence>
<dbReference type="PROSITE" id="PS00518">
    <property type="entry name" value="ZF_RING_1"/>
    <property type="match status" value="1"/>
</dbReference>
<dbReference type="PROSITE" id="PS50145">
    <property type="entry name" value="ZF_TRAF"/>
    <property type="match status" value="1"/>
</dbReference>
<keyword evidence="8" id="KW-1185">Reference proteome</keyword>
<dbReference type="SUPFAM" id="SSF49599">
    <property type="entry name" value="TRAF domain-like"/>
    <property type="match status" value="1"/>
</dbReference>
<dbReference type="InterPro" id="IPR027370">
    <property type="entry name" value="Znf-RING_euk"/>
</dbReference>
<dbReference type="GO" id="GO:0016567">
    <property type="term" value="P:protein ubiquitination"/>
    <property type="evidence" value="ECO:0007669"/>
    <property type="project" value="InterPro"/>
</dbReference>
<keyword evidence="3 4" id="KW-0862">Zinc</keyword>
<gene>
    <name evidence="7" type="ORF">GDO86_017563</name>
</gene>
<evidence type="ECO:0000313" key="7">
    <source>
        <dbReference type="EMBL" id="KAG8433324.1"/>
    </source>
</evidence>